<dbReference type="EMBL" id="QQBC01000009">
    <property type="protein sequence ID" value="RDI63911.1"/>
    <property type="molecule type" value="Genomic_DNA"/>
</dbReference>
<dbReference type="SUPFAM" id="SSF53597">
    <property type="entry name" value="Dihydrofolate reductase-like"/>
    <property type="match status" value="1"/>
</dbReference>
<dbReference type="InterPro" id="IPR002734">
    <property type="entry name" value="RibDG_C"/>
</dbReference>
<dbReference type="Pfam" id="PF01872">
    <property type="entry name" value="RibD_C"/>
    <property type="match status" value="1"/>
</dbReference>
<evidence type="ECO:0000313" key="2">
    <source>
        <dbReference type="EMBL" id="RDI63911.1"/>
    </source>
</evidence>
<dbReference type="PANTHER" id="PTHR38011:SF11">
    <property type="entry name" value="2,5-DIAMINO-6-RIBOSYLAMINO-4(3H)-PYRIMIDINONE 5'-PHOSPHATE REDUCTASE"/>
    <property type="match status" value="1"/>
</dbReference>
<evidence type="ECO:0000259" key="1">
    <source>
        <dbReference type="Pfam" id="PF01872"/>
    </source>
</evidence>
<keyword evidence="3" id="KW-1185">Reference proteome</keyword>
<comment type="caution">
    <text evidence="2">The sequence shown here is derived from an EMBL/GenBank/DDBJ whole genome shotgun (WGS) entry which is preliminary data.</text>
</comment>
<protein>
    <submittedName>
        <fullName evidence="2">Dihydrofolate reductase</fullName>
    </submittedName>
</protein>
<dbReference type="STRING" id="1210086.GCA_001613105_05425"/>
<evidence type="ECO:0000313" key="3">
    <source>
        <dbReference type="Proteomes" id="UP000254869"/>
    </source>
</evidence>
<name>A0A370I152_9NOCA</name>
<dbReference type="AlphaFoldDB" id="A0A370I152"/>
<proteinExistence type="predicted"/>
<dbReference type="GO" id="GO:0009231">
    <property type="term" value="P:riboflavin biosynthetic process"/>
    <property type="evidence" value="ECO:0007669"/>
    <property type="project" value="InterPro"/>
</dbReference>
<feature type="domain" description="Bacterial bifunctional deaminase-reductase C-terminal" evidence="1">
    <location>
        <begin position="8"/>
        <end position="183"/>
    </location>
</feature>
<dbReference type="InterPro" id="IPR024072">
    <property type="entry name" value="DHFR-like_dom_sf"/>
</dbReference>
<organism evidence="2 3">
    <name type="scientific">Nocardia pseudobrasiliensis</name>
    <dbReference type="NCBI Taxonomy" id="45979"/>
    <lineage>
        <taxon>Bacteria</taxon>
        <taxon>Bacillati</taxon>
        <taxon>Actinomycetota</taxon>
        <taxon>Actinomycetes</taxon>
        <taxon>Mycobacteriales</taxon>
        <taxon>Nocardiaceae</taxon>
        <taxon>Nocardia</taxon>
    </lineage>
</organism>
<sequence length="191" mass="21168">MRKLVALEHVTADGYVSSGQGMGFEWTFRAYSDELAAYGDEHIRADVDTAVYGRATYLGMYEYWSGLPTAETSGHERAHAEWVNAVDKIVCSTTLEAAEWQNTRLIRGDLADEFAALKARPGGTMSIYASPKLVHSCLQLGLIDEFRIIVHPVVIGSGTPLFPDKSALELDLVESKSFESGAVYLRYRVER</sequence>
<reference evidence="2 3" key="1">
    <citation type="submission" date="2018-07" db="EMBL/GenBank/DDBJ databases">
        <title>Genomic Encyclopedia of Type Strains, Phase IV (KMG-IV): sequencing the most valuable type-strain genomes for metagenomic binning, comparative biology and taxonomic classification.</title>
        <authorList>
            <person name="Goeker M."/>
        </authorList>
    </citation>
    <scope>NUCLEOTIDE SEQUENCE [LARGE SCALE GENOMIC DNA]</scope>
    <source>
        <strain evidence="2 3">DSM 44290</strain>
    </source>
</reference>
<dbReference type="InterPro" id="IPR050765">
    <property type="entry name" value="Riboflavin_Biosynth_HTPR"/>
</dbReference>
<dbReference type="PANTHER" id="PTHR38011">
    <property type="entry name" value="DIHYDROFOLATE REDUCTASE FAMILY PROTEIN (AFU_ORTHOLOGUE AFUA_8G06820)"/>
    <property type="match status" value="1"/>
</dbReference>
<dbReference type="GO" id="GO:0008703">
    <property type="term" value="F:5-amino-6-(5-phosphoribosylamino)uracil reductase activity"/>
    <property type="evidence" value="ECO:0007669"/>
    <property type="project" value="InterPro"/>
</dbReference>
<dbReference type="Proteomes" id="UP000254869">
    <property type="component" value="Unassembled WGS sequence"/>
</dbReference>
<dbReference type="RefSeq" id="WP_068003352.1">
    <property type="nucleotide sequence ID" value="NZ_QQBC01000009.1"/>
</dbReference>
<dbReference type="Gene3D" id="3.40.430.10">
    <property type="entry name" value="Dihydrofolate Reductase, subunit A"/>
    <property type="match status" value="1"/>
</dbReference>
<accession>A0A370I152</accession>
<gene>
    <name evidence="2" type="ORF">DFR76_109251</name>
</gene>